<dbReference type="Proteomes" id="UP000317713">
    <property type="component" value="Chromosome"/>
</dbReference>
<evidence type="ECO:0000256" key="1">
    <source>
        <dbReference type="SAM" id="MobiDB-lite"/>
    </source>
</evidence>
<dbReference type="EMBL" id="CP042161">
    <property type="protein sequence ID" value="QDS35019.1"/>
    <property type="molecule type" value="Genomic_DNA"/>
</dbReference>
<dbReference type="AlphaFoldDB" id="A0A517I816"/>
<organism evidence="2 3">
    <name type="scientific">Brevibacillus brevis</name>
    <name type="common">Bacillus brevis</name>
    <dbReference type="NCBI Taxonomy" id="1393"/>
    <lineage>
        <taxon>Bacteria</taxon>
        <taxon>Bacillati</taxon>
        <taxon>Bacillota</taxon>
        <taxon>Bacilli</taxon>
        <taxon>Bacillales</taxon>
        <taxon>Paenibacillaceae</taxon>
        <taxon>Brevibacillus</taxon>
    </lineage>
</organism>
<gene>
    <name evidence="2" type="ORF">FPS98_13995</name>
</gene>
<protein>
    <submittedName>
        <fullName evidence="2">Uncharacterized protein</fullName>
    </submittedName>
</protein>
<feature type="region of interest" description="Disordered" evidence="1">
    <location>
        <begin position="1"/>
        <end position="29"/>
    </location>
</feature>
<proteinExistence type="predicted"/>
<sequence length="252" mass="28853">MAKFFGNASESGKRKKNSPYYGNSPGDSAQYRKEMKTVGDMIAGYRGPVDHATLNGISQGLWIEAEKNMKDGRNHIFGDNVEDVASYVDKRINGIRNTTDIEDAQQENKLRRELMPRWEEQQKLRGYYDGMPATGMWPIPEPSREKRAQRIRDLENDPFARGSYKRQLIEEMTTNSVAQSNSVASLIPTMMAEINKLNQKPIEVHSDNSLRVIVKDNRTVQVQMENISSYANRAYNERTTTPMQAVKMRQLE</sequence>
<evidence type="ECO:0000313" key="2">
    <source>
        <dbReference type="EMBL" id="QDS35019.1"/>
    </source>
</evidence>
<accession>A0A517I816</accession>
<name>A0A517I816_BREBE</name>
<evidence type="ECO:0000313" key="3">
    <source>
        <dbReference type="Proteomes" id="UP000317713"/>
    </source>
</evidence>
<reference evidence="2 3" key="1">
    <citation type="submission" date="2019-07" db="EMBL/GenBank/DDBJ databases">
        <title>Characterization of Brevibacillus brevis HK544, as a potential biocontrol agent.</title>
        <authorList>
            <person name="Kim H."/>
        </authorList>
    </citation>
    <scope>NUCLEOTIDE SEQUENCE [LARGE SCALE GENOMIC DNA]</scope>
    <source>
        <strain evidence="2 3">HK544</strain>
    </source>
</reference>
<dbReference type="RefSeq" id="WP_144616694.1">
    <property type="nucleotide sequence ID" value="NZ_CP042161.1"/>
</dbReference>